<evidence type="ECO:0000313" key="2">
    <source>
        <dbReference type="Proteomes" id="UP000887565"/>
    </source>
</evidence>
<keyword evidence="2" id="KW-1185">Reference proteome</keyword>
<evidence type="ECO:0000256" key="1">
    <source>
        <dbReference type="SAM" id="MobiDB-lite"/>
    </source>
</evidence>
<reference evidence="3" key="1">
    <citation type="submission" date="2022-11" db="UniProtKB">
        <authorList>
            <consortium name="WormBaseParasite"/>
        </authorList>
    </citation>
    <scope>IDENTIFICATION</scope>
</reference>
<dbReference type="AlphaFoldDB" id="A0A915KDU5"/>
<dbReference type="Proteomes" id="UP000887565">
    <property type="component" value="Unplaced"/>
</dbReference>
<accession>A0A915KDU5</accession>
<proteinExistence type="predicted"/>
<name>A0A915KDU5_ROMCU</name>
<protein>
    <submittedName>
        <fullName evidence="3">Uncharacterized protein</fullName>
    </submittedName>
</protein>
<dbReference type="WBParaSite" id="nRc.2.0.1.t36109-RA">
    <property type="protein sequence ID" value="nRc.2.0.1.t36109-RA"/>
    <property type="gene ID" value="nRc.2.0.1.g36109"/>
</dbReference>
<organism evidence="2 3">
    <name type="scientific">Romanomermis culicivorax</name>
    <name type="common">Nematode worm</name>
    <dbReference type="NCBI Taxonomy" id="13658"/>
    <lineage>
        <taxon>Eukaryota</taxon>
        <taxon>Metazoa</taxon>
        <taxon>Ecdysozoa</taxon>
        <taxon>Nematoda</taxon>
        <taxon>Enoplea</taxon>
        <taxon>Dorylaimia</taxon>
        <taxon>Mermithida</taxon>
        <taxon>Mermithoidea</taxon>
        <taxon>Mermithidae</taxon>
        <taxon>Romanomermis</taxon>
    </lineage>
</organism>
<evidence type="ECO:0000313" key="3">
    <source>
        <dbReference type="WBParaSite" id="nRc.2.0.1.t36109-RA"/>
    </source>
</evidence>
<sequence>MFVRIGCMRLQQPTVGAWGLARKRCGTNRFTIHFNNSEHTGTMPQITRGTSMSAMNETPAQSGITFE</sequence>
<feature type="region of interest" description="Disordered" evidence="1">
    <location>
        <begin position="36"/>
        <end position="67"/>
    </location>
</feature>